<sequence length="307" mass="32698">MTARNPLGIHAAVFAGGWSPEERRMAARRARRAGYDVLEIPALDPEAIDIADTRAVLDEHGLVGVCSLGLDFDADISSPVPEVAARGEARLRAALDVAAGLGGGFLGGVIYSALGKYDRPMDPRDRDSMVAILRRLAARAADEGVTLGLEAVNRYESNAINTCAQAVQVIKDVGAANVVVHLDAYHANIEEASITQAVADCADHLGYVHVGESHRGYLGSGSADLDGLFRALRDTGYSGTVTFESFSRAVVSADLSDRLGVWRDLWEDGDDLAAHAHAYMSERLTRVAGGTTDRRTLPVPLDSEIDC</sequence>
<evidence type="ECO:0000313" key="3">
    <source>
        <dbReference type="Proteomes" id="UP000245683"/>
    </source>
</evidence>
<evidence type="ECO:0000259" key="1">
    <source>
        <dbReference type="Pfam" id="PF01261"/>
    </source>
</evidence>
<dbReference type="Proteomes" id="UP000245683">
    <property type="component" value="Unassembled WGS sequence"/>
</dbReference>
<feature type="domain" description="Xylose isomerase-like TIM barrel" evidence="1">
    <location>
        <begin position="28"/>
        <end position="254"/>
    </location>
</feature>
<dbReference type="EMBL" id="QGSV01000180">
    <property type="protein sequence ID" value="PWU47702.1"/>
    <property type="molecule type" value="Genomic_DNA"/>
</dbReference>
<proteinExistence type="predicted"/>
<reference evidence="3" key="1">
    <citation type="submission" date="2018-05" db="EMBL/GenBank/DDBJ databases">
        <title>Micromonospora globispora sp. nov. and Micromonospora rugosa sp. nov., isolated from marine sediment.</title>
        <authorList>
            <person name="Carro L."/>
            <person name="Aysel V."/>
            <person name="Cetin D."/>
            <person name="Igual J.M."/>
            <person name="Klenk H.-P."/>
            <person name="Trujillo M.E."/>
            <person name="Sahin N."/>
        </authorList>
    </citation>
    <scope>NUCLEOTIDE SEQUENCE [LARGE SCALE GENOMIC DNA]</scope>
    <source>
        <strain evidence="3">S2904</strain>
    </source>
</reference>
<dbReference type="PANTHER" id="PTHR12110:SF41">
    <property type="entry name" value="INOSOSE DEHYDRATASE"/>
    <property type="match status" value="1"/>
</dbReference>
<name>A0A317K774_9ACTN</name>
<dbReference type="InterPro" id="IPR036237">
    <property type="entry name" value="Xyl_isomerase-like_sf"/>
</dbReference>
<evidence type="ECO:0000313" key="2">
    <source>
        <dbReference type="EMBL" id="PWU47702.1"/>
    </source>
</evidence>
<gene>
    <name evidence="2" type="ORF">DLJ46_13870</name>
</gene>
<dbReference type="SUPFAM" id="SSF51658">
    <property type="entry name" value="Xylose isomerase-like"/>
    <property type="match status" value="1"/>
</dbReference>
<dbReference type="PANTHER" id="PTHR12110">
    <property type="entry name" value="HYDROXYPYRUVATE ISOMERASE"/>
    <property type="match status" value="1"/>
</dbReference>
<dbReference type="AlphaFoldDB" id="A0A317K774"/>
<dbReference type="Pfam" id="PF01261">
    <property type="entry name" value="AP_endonuc_2"/>
    <property type="match status" value="1"/>
</dbReference>
<dbReference type="Gene3D" id="3.20.20.150">
    <property type="entry name" value="Divalent-metal-dependent TIM barrel enzymes"/>
    <property type="match status" value="1"/>
</dbReference>
<protein>
    <submittedName>
        <fullName evidence="2">Epimerase</fullName>
    </submittedName>
</protein>
<accession>A0A317K774</accession>
<dbReference type="OrthoDB" id="9801426at2"/>
<dbReference type="InterPro" id="IPR013022">
    <property type="entry name" value="Xyl_isomerase-like_TIM-brl"/>
</dbReference>
<dbReference type="InterPro" id="IPR050312">
    <property type="entry name" value="IolE/XylAMocC-like"/>
</dbReference>
<organism evidence="2 3">
    <name type="scientific">Micromonospora globispora</name>
    <dbReference type="NCBI Taxonomy" id="1450148"/>
    <lineage>
        <taxon>Bacteria</taxon>
        <taxon>Bacillati</taxon>
        <taxon>Actinomycetota</taxon>
        <taxon>Actinomycetes</taxon>
        <taxon>Micromonosporales</taxon>
        <taxon>Micromonosporaceae</taxon>
        <taxon>Micromonospora</taxon>
    </lineage>
</organism>
<keyword evidence="3" id="KW-1185">Reference proteome</keyword>
<comment type="caution">
    <text evidence="2">The sequence shown here is derived from an EMBL/GenBank/DDBJ whole genome shotgun (WGS) entry which is preliminary data.</text>
</comment>